<dbReference type="EMBL" id="JBHSXH010000015">
    <property type="protein sequence ID" value="MFC6825360.1"/>
    <property type="molecule type" value="Genomic_DNA"/>
</dbReference>
<dbReference type="PANTHER" id="PTHR33841">
    <property type="entry name" value="DNA METHYLTRANSFERASE YEEA-RELATED"/>
    <property type="match status" value="1"/>
</dbReference>
<evidence type="ECO:0000256" key="4">
    <source>
        <dbReference type="ARBA" id="ARBA00022679"/>
    </source>
</evidence>
<protein>
    <recommendedName>
        <fullName evidence="2">site-specific DNA-methyltransferase (adenine-specific)</fullName>
        <ecNumber evidence="2">2.1.1.72</ecNumber>
    </recommendedName>
</protein>
<evidence type="ECO:0000313" key="13">
    <source>
        <dbReference type="EMBL" id="MFC6825360.1"/>
    </source>
</evidence>
<accession>A0ABD5TY92</accession>
<dbReference type="InterPro" id="IPR011639">
    <property type="entry name" value="MethylTrfase_TaqI-like_dom"/>
</dbReference>
<evidence type="ECO:0000256" key="8">
    <source>
        <dbReference type="ARBA" id="ARBA00047942"/>
    </source>
</evidence>
<evidence type="ECO:0000259" key="12">
    <source>
        <dbReference type="Pfam" id="PF12950"/>
    </source>
</evidence>
<evidence type="ECO:0000256" key="1">
    <source>
        <dbReference type="ARBA" id="ARBA00006594"/>
    </source>
</evidence>
<gene>
    <name evidence="13" type="ORF">ACFQEV_10240</name>
</gene>
<evidence type="ECO:0000256" key="7">
    <source>
        <dbReference type="ARBA" id="ARBA00023125"/>
    </source>
</evidence>
<feature type="domain" description="DNA methylase adenine-specific" evidence="10">
    <location>
        <begin position="391"/>
        <end position="459"/>
    </location>
</feature>
<dbReference type="GO" id="GO:0032259">
    <property type="term" value="P:methylation"/>
    <property type="evidence" value="ECO:0007669"/>
    <property type="project" value="UniProtKB-KW"/>
</dbReference>
<feature type="domain" description="Type II methyltransferase M.TaqI-like" evidence="11">
    <location>
        <begin position="482"/>
        <end position="797"/>
    </location>
</feature>
<dbReference type="Gene3D" id="3.40.50.150">
    <property type="entry name" value="Vaccinia Virus protein VP39"/>
    <property type="match status" value="2"/>
</dbReference>
<keyword evidence="9" id="KW-0175">Coiled coil</keyword>
<evidence type="ECO:0000256" key="3">
    <source>
        <dbReference type="ARBA" id="ARBA00022603"/>
    </source>
</evidence>
<proteinExistence type="inferred from homology"/>
<dbReference type="SUPFAM" id="SSF53335">
    <property type="entry name" value="S-adenosyl-L-methionine-dependent methyltransferases"/>
    <property type="match status" value="1"/>
</dbReference>
<dbReference type="GO" id="GO:0009007">
    <property type="term" value="F:site-specific DNA-methyltransferase (adenine-specific) activity"/>
    <property type="evidence" value="ECO:0007669"/>
    <property type="project" value="UniProtKB-EC"/>
</dbReference>
<name>A0ABD5TY92_9EURY</name>
<sequence>MADASALHNSLQAIAGQVNGDMSERDVENLFLEHEFYDALDYEGTGTDIRSEFTLPDDRRPDYITLDSSEAVTAVYEFKTTGRDLPPHESQLFHYMDYLRAEFGVLTNGEQLRLYRRGESSPILIIPLDSATESDARDLVSSLRKRNFDLTNPDHVNRFLSNLDPIPLDEQAELGQAHFFDTFRLEEDSPFADLVTGMMDLLYELRDEEEEKFVKGAYDFWEATYASEPDEVPDSWDPFIDGKQSLRDFMFCLESAHAMLARLLLTKATEDHEFFEGTGYNGMEDYFHGLQGFSDSINLDAFPVAADNLIDDMQEQLVEGLFQDDIFVWWTDGYVEQLSRQHATGANQFAAVAEGTGSVERISAATRDRFSRAVAEVFFNILRFDFSNVEGDLLGDLYQRYFDPETRKALGEFYTPQPVIDYIMDGVGYERGVSNKRLIDPACGSGTFLVEAVERYIEDIYRYEENPDWEERLRDLCTRPRIVGLDIHPFAVLMAQIRFVVAVLPAYREAKRSNPNFTLRRLPIYRTDSLRNERKLSGVNLGTGDAESWQSPLDAWDEDEKEVMVPVPLPVEVDEEDGIETEAGFLVRRVRMPLYTTIRAETDVQNFGEYFAALQGVLDTVKDHMAEFDDTADWDWTYSGGLESRINRYTSQEYDGLEDFFEEYVNDMLENVRYLKEEHNDGRLFKMFEDTVLALVVKNYMEYDYVVGNPPYVRIQNLPDKQKEMMSRLYDATTGNYDIYCPFYERGLDWLRADTGKLGFITPNQFMVTDYGEGLRKVLLEDSRIQELYDFRDSGVFEDATNYPAIVILEDESDEAARQENQIRCVRVKANTDEENDREVDEAVIESVREHRGESGYSDEFIDVFDFPQRKLSEEGYWPFMPPEELQVFEKLESRSTDNFGEITDAIFAGTQTSANKVYLVKPVNADRIEPDDGGDTVRVVPTGENQEYEIETDLLCPWLKGKDVERWRGEWSGLHVILPHYVEGEGDEATTKAYDAEYLQQELPLTWQYFEAHRGKLESRESGRMDSREDWYAFIYPKSHERFEKPKIIGAHISKNSRFMIDSDGMWYFKTAYGIELDKPYRDLTEEMACQLNSKAIDFYFKHITTVKMGGYYEYRSQYVEKLPCVTDDTAGVFGLMREKAEKIVETIDLDSKTNRFPEAYLGEYDGELDYINYEWQTRRYPVNADVQGDVEGDFTVQAGRSDTISHPAMYSDDREARKMRAEYVHAAVNGRNVKSGEETTIPIPQSDNGVEELLTRLEDDRVEVEQTDIDELEAEIDDAVYQLFDLTDNERQVVEDYLEVF</sequence>
<dbReference type="Pfam" id="PF02384">
    <property type="entry name" value="N6_Mtase"/>
    <property type="match status" value="1"/>
</dbReference>
<dbReference type="PROSITE" id="PS00092">
    <property type="entry name" value="N6_MTASE"/>
    <property type="match status" value="1"/>
</dbReference>
<dbReference type="RefSeq" id="WP_379695514.1">
    <property type="nucleotide sequence ID" value="NZ_JBHSXH010000015.1"/>
</dbReference>
<dbReference type="InterPro" id="IPR050953">
    <property type="entry name" value="N4_N6_ade-DNA_methylase"/>
</dbReference>
<dbReference type="InterPro" id="IPR002052">
    <property type="entry name" value="DNA_methylase_N6_adenine_CS"/>
</dbReference>
<dbReference type="PANTHER" id="PTHR33841:SF5">
    <property type="entry name" value="DNA METHYLASE (MODIFICATION METHYLASE) (METHYLTRANSFERASE)-RELATED"/>
    <property type="match status" value="1"/>
</dbReference>
<dbReference type="Pfam" id="PF12950">
    <property type="entry name" value="TaqI_C"/>
    <property type="match status" value="1"/>
</dbReference>
<evidence type="ECO:0000313" key="14">
    <source>
        <dbReference type="Proteomes" id="UP001596408"/>
    </source>
</evidence>
<dbReference type="EC" id="2.1.1.72" evidence="2"/>
<evidence type="ECO:0000256" key="5">
    <source>
        <dbReference type="ARBA" id="ARBA00022691"/>
    </source>
</evidence>
<comment type="similarity">
    <text evidence="1">Belongs to the N(4)/N(6)-methyltransferase family.</text>
</comment>
<keyword evidence="7" id="KW-0238">DNA-binding</keyword>
<feature type="domain" description="TaqI-like C-terminal specificity" evidence="12">
    <location>
        <begin position="958"/>
        <end position="1125"/>
    </location>
</feature>
<dbReference type="Pfam" id="PF07669">
    <property type="entry name" value="Eco57I"/>
    <property type="match status" value="1"/>
</dbReference>
<keyword evidence="6" id="KW-0680">Restriction system</keyword>
<dbReference type="InterPro" id="IPR003356">
    <property type="entry name" value="DNA_methylase_A-5"/>
</dbReference>
<reference evidence="13 14" key="1">
    <citation type="journal article" date="2019" name="Int. J. Syst. Evol. Microbiol.">
        <title>The Global Catalogue of Microorganisms (GCM) 10K type strain sequencing project: providing services to taxonomists for standard genome sequencing and annotation.</title>
        <authorList>
            <consortium name="The Broad Institute Genomics Platform"/>
            <consortium name="The Broad Institute Genome Sequencing Center for Infectious Disease"/>
            <person name="Wu L."/>
            <person name="Ma J."/>
        </authorList>
    </citation>
    <scope>NUCLEOTIDE SEQUENCE [LARGE SCALE GENOMIC DNA]</scope>
    <source>
        <strain evidence="13 14">YIM 94188</strain>
    </source>
</reference>
<evidence type="ECO:0000259" key="11">
    <source>
        <dbReference type="Pfam" id="PF07669"/>
    </source>
</evidence>
<keyword evidence="3 13" id="KW-0489">Methyltransferase</keyword>
<keyword evidence="4" id="KW-0808">Transferase</keyword>
<feature type="coiled-coil region" evidence="9">
    <location>
        <begin position="1264"/>
        <end position="1291"/>
    </location>
</feature>
<keyword evidence="14" id="KW-1185">Reference proteome</keyword>
<dbReference type="InterPro" id="IPR025931">
    <property type="entry name" value="TaqI_C"/>
</dbReference>
<evidence type="ECO:0000256" key="2">
    <source>
        <dbReference type="ARBA" id="ARBA00011900"/>
    </source>
</evidence>
<dbReference type="Proteomes" id="UP001596408">
    <property type="component" value="Unassembled WGS sequence"/>
</dbReference>
<comment type="catalytic activity">
    <reaction evidence="8">
        <text>a 2'-deoxyadenosine in DNA + S-adenosyl-L-methionine = an N(6)-methyl-2'-deoxyadenosine in DNA + S-adenosyl-L-homocysteine + H(+)</text>
        <dbReference type="Rhea" id="RHEA:15197"/>
        <dbReference type="Rhea" id="RHEA-COMP:12418"/>
        <dbReference type="Rhea" id="RHEA-COMP:12419"/>
        <dbReference type="ChEBI" id="CHEBI:15378"/>
        <dbReference type="ChEBI" id="CHEBI:57856"/>
        <dbReference type="ChEBI" id="CHEBI:59789"/>
        <dbReference type="ChEBI" id="CHEBI:90615"/>
        <dbReference type="ChEBI" id="CHEBI:90616"/>
        <dbReference type="EC" id="2.1.1.72"/>
    </reaction>
</comment>
<organism evidence="13 14">
    <name type="scientific">Halopelagius fulvigenes</name>
    <dbReference type="NCBI Taxonomy" id="1198324"/>
    <lineage>
        <taxon>Archaea</taxon>
        <taxon>Methanobacteriati</taxon>
        <taxon>Methanobacteriota</taxon>
        <taxon>Stenosarchaea group</taxon>
        <taxon>Halobacteria</taxon>
        <taxon>Halobacteriales</taxon>
        <taxon>Haloferacaceae</taxon>
    </lineage>
</organism>
<comment type="caution">
    <text evidence="13">The sequence shown here is derived from an EMBL/GenBank/DDBJ whole genome shotgun (WGS) entry which is preliminary data.</text>
</comment>
<dbReference type="GO" id="GO:0003677">
    <property type="term" value="F:DNA binding"/>
    <property type="evidence" value="ECO:0007669"/>
    <property type="project" value="UniProtKB-KW"/>
</dbReference>
<evidence type="ECO:0000256" key="9">
    <source>
        <dbReference type="SAM" id="Coils"/>
    </source>
</evidence>
<evidence type="ECO:0000256" key="6">
    <source>
        <dbReference type="ARBA" id="ARBA00022747"/>
    </source>
</evidence>
<dbReference type="PRINTS" id="PR00507">
    <property type="entry name" value="N12N6MTFRASE"/>
</dbReference>
<evidence type="ECO:0000259" key="10">
    <source>
        <dbReference type="Pfam" id="PF02384"/>
    </source>
</evidence>
<keyword evidence="5" id="KW-0949">S-adenosyl-L-methionine</keyword>
<dbReference type="InterPro" id="IPR029063">
    <property type="entry name" value="SAM-dependent_MTases_sf"/>
</dbReference>
<dbReference type="GO" id="GO:0009307">
    <property type="term" value="P:DNA restriction-modification system"/>
    <property type="evidence" value="ECO:0007669"/>
    <property type="project" value="UniProtKB-KW"/>
</dbReference>